<reference evidence="1" key="1">
    <citation type="submission" date="2020-06" db="EMBL/GenBank/DDBJ databases">
        <authorList>
            <person name="Li T."/>
            <person name="Hu X."/>
            <person name="Zhang T."/>
            <person name="Song X."/>
            <person name="Zhang H."/>
            <person name="Dai N."/>
            <person name="Sheng W."/>
            <person name="Hou X."/>
            <person name="Wei L."/>
        </authorList>
    </citation>
    <scope>NUCLEOTIDE SEQUENCE</scope>
    <source>
        <strain evidence="1">KEN8</strain>
        <tissue evidence="1">Leaf</tissue>
    </source>
</reference>
<protein>
    <submittedName>
        <fullName evidence="1">Uncharacterized protein</fullName>
    </submittedName>
</protein>
<gene>
    <name evidence="1" type="ORF">Scaly_1250700</name>
</gene>
<proteinExistence type="predicted"/>
<organism evidence="1">
    <name type="scientific">Sesamum calycinum</name>
    <dbReference type="NCBI Taxonomy" id="2727403"/>
    <lineage>
        <taxon>Eukaryota</taxon>
        <taxon>Viridiplantae</taxon>
        <taxon>Streptophyta</taxon>
        <taxon>Embryophyta</taxon>
        <taxon>Tracheophyta</taxon>
        <taxon>Spermatophyta</taxon>
        <taxon>Magnoliopsida</taxon>
        <taxon>eudicotyledons</taxon>
        <taxon>Gunneridae</taxon>
        <taxon>Pentapetalae</taxon>
        <taxon>asterids</taxon>
        <taxon>lamiids</taxon>
        <taxon>Lamiales</taxon>
        <taxon>Pedaliaceae</taxon>
        <taxon>Sesamum</taxon>
    </lineage>
</organism>
<reference evidence="1" key="2">
    <citation type="journal article" date="2024" name="Plant">
        <title>Genomic evolution and insights into agronomic trait innovations of Sesamum species.</title>
        <authorList>
            <person name="Miao H."/>
            <person name="Wang L."/>
            <person name="Qu L."/>
            <person name="Liu H."/>
            <person name="Sun Y."/>
            <person name="Le M."/>
            <person name="Wang Q."/>
            <person name="Wei S."/>
            <person name="Zheng Y."/>
            <person name="Lin W."/>
            <person name="Duan Y."/>
            <person name="Cao H."/>
            <person name="Xiong S."/>
            <person name="Wang X."/>
            <person name="Wei L."/>
            <person name="Li C."/>
            <person name="Ma Q."/>
            <person name="Ju M."/>
            <person name="Zhao R."/>
            <person name="Li G."/>
            <person name="Mu C."/>
            <person name="Tian Q."/>
            <person name="Mei H."/>
            <person name="Zhang T."/>
            <person name="Gao T."/>
            <person name="Zhang H."/>
        </authorList>
    </citation>
    <scope>NUCLEOTIDE SEQUENCE</scope>
    <source>
        <strain evidence="1">KEN8</strain>
    </source>
</reference>
<feature type="non-terminal residue" evidence="1">
    <location>
        <position position="115"/>
    </location>
</feature>
<dbReference type="EMBL" id="JACGWM010000007">
    <property type="protein sequence ID" value="KAL0362955.1"/>
    <property type="molecule type" value="Genomic_DNA"/>
</dbReference>
<accession>A0AAW2Q5R3</accession>
<evidence type="ECO:0000313" key="1">
    <source>
        <dbReference type="EMBL" id="KAL0362955.1"/>
    </source>
</evidence>
<dbReference type="AlphaFoldDB" id="A0AAW2Q5R3"/>
<sequence length="115" mass="12720">MDCYLVGLVLIHCSSKSNLPLSGTMEAPAFHVRLQLPPLLSALTRIRKTEELKVSAQRNLKDGYPSIAAKKEMKEPDVLRTVKLANGVRIQGKRRALIPPSVGYTSETLQPIPEE</sequence>
<comment type="caution">
    <text evidence="1">The sequence shown here is derived from an EMBL/GenBank/DDBJ whole genome shotgun (WGS) entry which is preliminary data.</text>
</comment>
<name>A0AAW2Q5R3_9LAMI</name>